<name>A0A8B9NKD3_9AVES</name>
<reference evidence="2" key="2">
    <citation type="submission" date="2025-09" db="UniProtKB">
        <authorList>
            <consortium name="Ensembl"/>
        </authorList>
    </citation>
    <scope>IDENTIFICATION</scope>
</reference>
<keyword evidence="3" id="KW-1185">Reference proteome</keyword>
<feature type="region of interest" description="Disordered" evidence="1">
    <location>
        <begin position="45"/>
        <end position="73"/>
    </location>
</feature>
<reference evidence="2" key="1">
    <citation type="submission" date="2025-08" db="UniProtKB">
        <authorList>
            <consortium name="Ensembl"/>
        </authorList>
    </citation>
    <scope>IDENTIFICATION</scope>
</reference>
<accession>A0A8B9NKD3</accession>
<evidence type="ECO:0000256" key="1">
    <source>
        <dbReference type="SAM" id="MobiDB-lite"/>
    </source>
</evidence>
<organism evidence="2 3">
    <name type="scientific">Accipiter nisus</name>
    <name type="common">Eurasian sparrowhawk</name>
    <dbReference type="NCBI Taxonomy" id="211598"/>
    <lineage>
        <taxon>Eukaryota</taxon>
        <taxon>Metazoa</taxon>
        <taxon>Chordata</taxon>
        <taxon>Craniata</taxon>
        <taxon>Vertebrata</taxon>
        <taxon>Euteleostomi</taxon>
        <taxon>Archelosauria</taxon>
        <taxon>Archosauria</taxon>
        <taxon>Dinosauria</taxon>
        <taxon>Saurischia</taxon>
        <taxon>Theropoda</taxon>
        <taxon>Coelurosauria</taxon>
        <taxon>Aves</taxon>
        <taxon>Neognathae</taxon>
        <taxon>Neoaves</taxon>
        <taxon>Telluraves</taxon>
        <taxon>Accipitrimorphae</taxon>
        <taxon>Accipitriformes</taxon>
        <taxon>Accipitridae</taxon>
        <taxon>Accipitrinae</taxon>
        <taxon>Accipiter</taxon>
    </lineage>
</organism>
<evidence type="ECO:0000313" key="3">
    <source>
        <dbReference type="Proteomes" id="UP000694541"/>
    </source>
</evidence>
<protein>
    <submittedName>
        <fullName evidence="2">Uncharacterized protein</fullName>
    </submittedName>
</protein>
<dbReference type="Proteomes" id="UP000694541">
    <property type="component" value="Unplaced"/>
</dbReference>
<sequence>MAEQGESPVHVQQPQPAPAAPAVGWPICRDAYELQEVIGQWSGRAGRAAGGAAGRRQGMPRRDATLPVSIGGT</sequence>
<dbReference type="AlphaFoldDB" id="A0A8B9NKD3"/>
<evidence type="ECO:0000313" key="2">
    <source>
        <dbReference type="Ensembl" id="ENSANIP00000024634.1"/>
    </source>
</evidence>
<feature type="region of interest" description="Disordered" evidence="1">
    <location>
        <begin position="1"/>
        <end position="23"/>
    </location>
</feature>
<proteinExistence type="predicted"/>
<dbReference type="Ensembl" id="ENSANIT00000025457.1">
    <property type="protein sequence ID" value="ENSANIP00000024634.1"/>
    <property type="gene ID" value="ENSANIG00000016669.1"/>
</dbReference>